<keyword evidence="7" id="KW-0233">DNA recombination</keyword>
<dbReference type="InterPro" id="IPR044068">
    <property type="entry name" value="CB"/>
</dbReference>
<dbReference type="OrthoDB" id="283809at2"/>
<dbReference type="GO" id="GO:0015074">
    <property type="term" value="P:DNA integration"/>
    <property type="evidence" value="ECO:0007669"/>
    <property type="project" value="UniProtKB-KW"/>
</dbReference>
<dbReference type="PROSITE" id="PS51900">
    <property type="entry name" value="CB"/>
    <property type="match status" value="1"/>
</dbReference>
<dbReference type="GO" id="GO:0005737">
    <property type="term" value="C:cytoplasm"/>
    <property type="evidence" value="ECO:0007669"/>
    <property type="project" value="UniProtKB-SubCell"/>
</dbReference>
<dbReference type="GO" id="GO:0003677">
    <property type="term" value="F:DNA binding"/>
    <property type="evidence" value="ECO:0007669"/>
    <property type="project" value="UniProtKB-UniRule"/>
</dbReference>
<evidence type="ECO:0000256" key="3">
    <source>
        <dbReference type="ARBA" id="ARBA00022618"/>
    </source>
</evidence>
<feature type="domain" description="Tyr recombinase" evidence="11">
    <location>
        <begin position="162"/>
        <end position="359"/>
    </location>
</feature>
<dbReference type="Gene3D" id="1.10.150.130">
    <property type="match status" value="1"/>
</dbReference>
<dbReference type="InterPro" id="IPR050090">
    <property type="entry name" value="Tyrosine_recombinase_XerCD"/>
</dbReference>
<reference evidence="14" key="2">
    <citation type="journal article" date="2020" name="Cell Host Microbe">
        <title>Functional and Genomic Variation between Human-Derived Isolates of Lachnospiraceae Reveals Inter- and Intra-Species Diversity.</title>
        <authorList>
            <person name="Sorbara M.T."/>
            <person name="Littmann E.R."/>
            <person name="Fontana E."/>
            <person name="Moody T.U."/>
            <person name="Kohout C.E."/>
            <person name="Gjonbalaj M."/>
            <person name="Eaton V."/>
            <person name="Seok R."/>
            <person name="Leiner I.M."/>
            <person name="Pamer E.G."/>
        </authorList>
    </citation>
    <scope>NUCLEOTIDE SEQUENCE</scope>
    <source>
        <strain evidence="14">MSK.10.16</strain>
    </source>
</reference>
<evidence type="ECO:0000313" key="15">
    <source>
        <dbReference type="Proteomes" id="UP000095597"/>
    </source>
</evidence>
<evidence type="ECO:0000259" key="12">
    <source>
        <dbReference type="PROSITE" id="PS51900"/>
    </source>
</evidence>
<evidence type="ECO:0000259" key="11">
    <source>
        <dbReference type="PROSITE" id="PS51898"/>
    </source>
</evidence>
<dbReference type="Proteomes" id="UP000724058">
    <property type="component" value="Unassembled WGS sequence"/>
</dbReference>
<dbReference type="Pfam" id="PF00589">
    <property type="entry name" value="Phage_integrase"/>
    <property type="match status" value="1"/>
</dbReference>
<evidence type="ECO:0000313" key="13">
    <source>
        <dbReference type="EMBL" id="CUN05597.1"/>
    </source>
</evidence>
<protein>
    <submittedName>
        <fullName evidence="13">Tyrosine recombinase XerD</fullName>
    </submittedName>
    <submittedName>
        <fullName evidence="14">Tyrosine-type recombinase/integrase</fullName>
    </submittedName>
</protein>
<evidence type="ECO:0000256" key="6">
    <source>
        <dbReference type="ARBA" id="ARBA00023125"/>
    </source>
</evidence>
<reference evidence="14" key="3">
    <citation type="submission" date="2020-02" db="EMBL/GenBank/DDBJ databases">
        <authorList>
            <person name="Littmann E."/>
            <person name="Sorbara M."/>
        </authorList>
    </citation>
    <scope>NUCLEOTIDE SEQUENCE</scope>
    <source>
        <strain evidence="14">MSK.10.16</strain>
    </source>
</reference>
<dbReference type="InterPro" id="IPR011010">
    <property type="entry name" value="DNA_brk_join_enz"/>
</dbReference>
<accession>A0A173TU45</accession>
<dbReference type="PROSITE" id="PS51898">
    <property type="entry name" value="TYR_RECOMBINASE"/>
    <property type="match status" value="1"/>
</dbReference>
<keyword evidence="6 9" id="KW-0238">DNA-binding</keyword>
<dbReference type="PANTHER" id="PTHR30349:SF77">
    <property type="entry name" value="TYROSINE RECOMBINASE XERC"/>
    <property type="match status" value="1"/>
</dbReference>
<dbReference type="EMBL" id="CYXO01000009">
    <property type="protein sequence ID" value="CUN05597.1"/>
    <property type="molecule type" value="Genomic_DNA"/>
</dbReference>
<evidence type="ECO:0000256" key="1">
    <source>
        <dbReference type="ARBA" id="ARBA00004496"/>
    </source>
</evidence>
<name>A0A173TU45_9FIRM</name>
<evidence type="ECO:0000256" key="4">
    <source>
        <dbReference type="ARBA" id="ARBA00022829"/>
    </source>
</evidence>
<evidence type="ECO:0000256" key="9">
    <source>
        <dbReference type="PROSITE-ProRule" id="PRU01248"/>
    </source>
</evidence>
<dbReference type="InterPro" id="IPR002104">
    <property type="entry name" value="Integrase_catalytic"/>
</dbReference>
<evidence type="ECO:0000256" key="2">
    <source>
        <dbReference type="ARBA" id="ARBA00022490"/>
    </source>
</evidence>
<dbReference type="InterPro" id="IPR013762">
    <property type="entry name" value="Integrase-like_cat_sf"/>
</dbReference>
<evidence type="ECO:0000256" key="7">
    <source>
        <dbReference type="ARBA" id="ARBA00023172"/>
    </source>
</evidence>
<reference evidence="13 15" key="1">
    <citation type="submission" date="2015-09" db="EMBL/GenBank/DDBJ databases">
        <authorList>
            <consortium name="Pathogen Informatics"/>
        </authorList>
    </citation>
    <scope>NUCLEOTIDE SEQUENCE [LARGE SCALE GENOMIC DNA]</scope>
    <source>
        <strain evidence="13 15">2789STDY5834961</strain>
    </source>
</reference>
<dbReference type="GO" id="GO:0006310">
    <property type="term" value="P:DNA recombination"/>
    <property type="evidence" value="ECO:0007669"/>
    <property type="project" value="UniProtKB-KW"/>
</dbReference>
<feature type="region of interest" description="Disordered" evidence="10">
    <location>
        <begin position="1"/>
        <end position="23"/>
    </location>
</feature>
<dbReference type="GO" id="GO:0051301">
    <property type="term" value="P:cell division"/>
    <property type="evidence" value="ECO:0007669"/>
    <property type="project" value="UniProtKB-KW"/>
</dbReference>
<dbReference type="Gene3D" id="1.10.443.10">
    <property type="entry name" value="Intergrase catalytic core"/>
    <property type="match status" value="1"/>
</dbReference>
<evidence type="ECO:0000313" key="14">
    <source>
        <dbReference type="EMBL" id="NSE57131.1"/>
    </source>
</evidence>
<dbReference type="PANTHER" id="PTHR30349">
    <property type="entry name" value="PHAGE INTEGRASE-RELATED"/>
    <property type="match status" value="1"/>
</dbReference>
<keyword evidence="5" id="KW-0229">DNA integration</keyword>
<proteinExistence type="predicted"/>
<evidence type="ECO:0000256" key="8">
    <source>
        <dbReference type="ARBA" id="ARBA00023306"/>
    </source>
</evidence>
<feature type="domain" description="Core-binding (CB)" evidence="12">
    <location>
        <begin position="36"/>
        <end position="141"/>
    </location>
</feature>
<comment type="subcellular location">
    <subcellularLocation>
        <location evidence="1">Cytoplasm</location>
    </subcellularLocation>
</comment>
<sequence length="366" mass="42043">MIDSSTNLANTSSNKPHNYHEQSQIDQTLRLREVLKTLPPFVKDYFRAMEPKSSARTRINYAYDIRVFFHFLMENNPVYKNYTIDRFTPQDLENLEPVDIEEYLEYLKVYKRDEDGELITNGEKGLARKMSALRSFYGYYFKHRIIQKNPTLLVDMPKLHDKAIIRLDTDEVALLLDFVESAGEHLTGQALNYYKKTRDRDIAILTLLLGTGIRVSECVGLDIKDVDFKNNGIMVTRKGGNQMVVYFGDEVAEALKNYMAGDRAAATPLPGHEQALFLSTQRKRMGVQAVENMVKKYARQVTPNKKITPHKLRSTYGTSLYKETGDIYLVADVLGHKDVNTTKKHYAAIDDNRRRKAASAVKLREI</sequence>
<evidence type="ECO:0000256" key="5">
    <source>
        <dbReference type="ARBA" id="ARBA00022908"/>
    </source>
</evidence>
<keyword evidence="8" id="KW-0131">Cell cycle</keyword>
<keyword evidence="2" id="KW-0963">Cytoplasm</keyword>
<dbReference type="RefSeq" id="WP_055214344.1">
    <property type="nucleotide sequence ID" value="NZ_CAXSPU010000013.1"/>
</dbReference>
<dbReference type="SUPFAM" id="SSF56349">
    <property type="entry name" value="DNA breaking-rejoining enzymes"/>
    <property type="match status" value="1"/>
</dbReference>
<dbReference type="EMBL" id="JAAIOD010000003">
    <property type="protein sequence ID" value="NSE57131.1"/>
    <property type="molecule type" value="Genomic_DNA"/>
</dbReference>
<keyword evidence="4" id="KW-0159">Chromosome partition</keyword>
<organism evidence="13 15">
    <name type="scientific">Dorea longicatena</name>
    <dbReference type="NCBI Taxonomy" id="88431"/>
    <lineage>
        <taxon>Bacteria</taxon>
        <taxon>Bacillati</taxon>
        <taxon>Bacillota</taxon>
        <taxon>Clostridia</taxon>
        <taxon>Lachnospirales</taxon>
        <taxon>Lachnospiraceae</taxon>
        <taxon>Dorea</taxon>
    </lineage>
</organism>
<dbReference type="Proteomes" id="UP000095597">
    <property type="component" value="Unassembled WGS sequence"/>
</dbReference>
<dbReference type="GO" id="GO:0007059">
    <property type="term" value="P:chromosome segregation"/>
    <property type="evidence" value="ECO:0007669"/>
    <property type="project" value="UniProtKB-KW"/>
</dbReference>
<keyword evidence="3" id="KW-0132">Cell division</keyword>
<dbReference type="AlphaFoldDB" id="A0A173TU45"/>
<gene>
    <name evidence="13" type="primary">xerD_2</name>
    <name evidence="13" type="ORF">ERS852573_01729</name>
    <name evidence="14" type="ORF">G4332_03195</name>
</gene>
<dbReference type="InterPro" id="IPR010998">
    <property type="entry name" value="Integrase_recombinase_N"/>
</dbReference>
<evidence type="ECO:0000256" key="10">
    <source>
        <dbReference type="SAM" id="MobiDB-lite"/>
    </source>
</evidence>